<protein>
    <submittedName>
        <fullName evidence="2">Uncharacterized protein</fullName>
    </submittedName>
</protein>
<gene>
    <name evidence="2" type="ORF">SEMRO_758_G198080.1</name>
</gene>
<evidence type="ECO:0000313" key="3">
    <source>
        <dbReference type="Proteomes" id="UP001153069"/>
    </source>
</evidence>
<dbReference type="AlphaFoldDB" id="A0A9N8ECT5"/>
<dbReference type="GO" id="GO:0005730">
    <property type="term" value="C:nucleolus"/>
    <property type="evidence" value="ECO:0007669"/>
    <property type="project" value="TreeGrafter"/>
</dbReference>
<accession>A0A9N8ECT5</accession>
<dbReference type="GO" id="GO:0000462">
    <property type="term" value="P:maturation of SSU-rRNA from tricistronic rRNA transcript (SSU-rRNA, 5.8S rRNA, LSU-rRNA)"/>
    <property type="evidence" value="ECO:0007669"/>
    <property type="project" value="TreeGrafter"/>
</dbReference>
<feature type="compositionally biased region" description="Polar residues" evidence="1">
    <location>
        <begin position="50"/>
        <end position="60"/>
    </location>
</feature>
<dbReference type="PANTHER" id="PTHR28096">
    <property type="entry name" value="PROTEIN FAF1"/>
    <property type="match status" value="1"/>
</dbReference>
<proteinExistence type="predicted"/>
<dbReference type="EMBL" id="CAICTM010000757">
    <property type="protein sequence ID" value="CAB9516064.1"/>
    <property type="molecule type" value="Genomic_DNA"/>
</dbReference>
<dbReference type="InterPro" id="IPR053030">
    <property type="entry name" value="Ribosomal_biogenesis_FAF1-like"/>
</dbReference>
<dbReference type="InterPro" id="IPR027973">
    <property type="entry name" value="FSAF1-like"/>
</dbReference>
<evidence type="ECO:0000256" key="1">
    <source>
        <dbReference type="SAM" id="MobiDB-lite"/>
    </source>
</evidence>
<evidence type="ECO:0000313" key="2">
    <source>
        <dbReference type="EMBL" id="CAB9516064.1"/>
    </source>
</evidence>
<feature type="compositionally biased region" description="Basic residues" evidence="1">
    <location>
        <begin position="16"/>
        <end position="26"/>
    </location>
</feature>
<reference evidence="2" key="1">
    <citation type="submission" date="2020-06" db="EMBL/GenBank/DDBJ databases">
        <authorList>
            <consortium name="Plant Systems Biology data submission"/>
        </authorList>
    </citation>
    <scope>NUCLEOTIDE SEQUENCE</scope>
    <source>
        <strain evidence="2">D6</strain>
    </source>
</reference>
<dbReference type="Pfam" id="PF15375">
    <property type="entry name" value="FSAF1"/>
    <property type="match status" value="1"/>
</dbReference>
<organism evidence="2 3">
    <name type="scientific">Seminavis robusta</name>
    <dbReference type="NCBI Taxonomy" id="568900"/>
    <lineage>
        <taxon>Eukaryota</taxon>
        <taxon>Sar</taxon>
        <taxon>Stramenopiles</taxon>
        <taxon>Ochrophyta</taxon>
        <taxon>Bacillariophyta</taxon>
        <taxon>Bacillariophyceae</taxon>
        <taxon>Bacillariophycidae</taxon>
        <taxon>Naviculales</taxon>
        <taxon>Naviculaceae</taxon>
        <taxon>Seminavis</taxon>
    </lineage>
</organism>
<name>A0A9N8ECT5_9STRA</name>
<feature type="region of interest" description="Disordered" evidence="1">
    <location>
        <begin position="1"/>
        <end position="67"/>
    </location>
</feature>
<dbReference type="OrthoDB" id="44080at2759"/>
<dbReference type="Proteomes" id="UP001153069">
    <property type="component" value="Unassembled WGS sequence"/>
</dbReference>
<keyword evidence="3" id="KW-1185">Reference proteome</keyword>
<sequence>MAKKKNKLASLEAAKASHKSSKRKRREVQVVSCPADFPVSARKAAEKLNTPPTSDPSDNNNHNRRKLLDWNDTAHEIRSLGATAFVGQDKRSFDDEQYEFLTGRKRKKHAVPLPIVRGIKKAAAKRTARQLQEARDSGTVLPKSMTKKNKKEQSDKTAQIHGPAPSVGFMMKGVLKVKAPP</sequence>
<dbReference type="PANTHER" id="PTHR28096:SF1">
    <property type="entry name" value="PROTEIN FAF1"/>
    <property type="match status" value="1"/>
</dbReference>
<feature type="region of interest" description="Disordered" evidence="1">
    <location>
        <begin position="131"/>
        <end position="165"/>
    </location>
</feature>
<comment type="caution">
    <text evidence="2">The sequence shown here is derived from an EMBL/GenBank/DDBJ whole genome shotgun (WGS) entry which is preliminary data.</text>
</comment>